<dbReference type="Gene3D" id="3.90.550.10">
    <property type="entry name" value="Spore Coat Polysaccharide Biosynthesis Protein SpsA, Chain A"/>
    <property type="match status" value="1"/>
</dbReference>
<dbReference type="SUPFAM" id="SSF53448">
    <property type="entry name" value="Nucleotide-diphospho-sugar transferases"/>
    <property type="match status" value="1"/>
</dbReference>
<accession>A0A1M6FGU3</accession>
<dbReference type="PROSITE" id="PS50005">
    <property type="entry name" value="TPR"/>
    <property type="match status" value="1"/>
</dbReference>
<dbReference type="InterPro" id="IPR019734">
    <property type="entry name" value="TPR_rpt"/>
</dbReference>
<sequence length="687" mass="80150">MKPRLSICMMVKNEEKYLERCLASLQSMRDAFPSELIIVDTGSEDATVEIAKRFTDKVYFHSWQNNFSDMRNVTIDYARGEWILIIDGDEVLCNPQPLIGFLQSPQRKQYGTVAFTTKNITDLDDPRAYTSLVGFRLFKHDGYFHYEGSVHNQPIFKGGALAMPEVYLLHYGYLSTDTELMERKFQRTGAILKQELEKDPDNIYYWNQLSVTYAMHNDYKEAVECVEKAYSLLPEKRTPNYMFVLLQLMLVYQHEGQYEKVADICREALAIKDGYLDVYYYYAEAQALLKNYSDAVIYYEKYLALLAQREVQDEKDVSIIEYTLGYEQIAYSNLLRLHKEQKEYQKAMACVDKLTYKEYVINNLPNIIYLHLVLRQYGALRAWYDRWVGEKAQSEGDFLFQMMQQLREIGDEQVKLGVAQAFRSIDREYGLLCDLIIEDNEGYISERTQQAVAAVKLDSLPVYCSGVLYYLLKWHHPLETIIRDYKEEWLTCVLEYVNKHYTGLAKVLYLYLAKYESASSIREYKLGKSLARCALLLGGLDDDAYRQTFDRYVRDGIGYLNLVYQPAVLAEIMTFEVKNDEEIFLLYMCSAQRYSKQQKEYVRFLRLALQAFPGMKRGVELLAKEVKSESSEKQQEFEGYKKQVKATISQLIESGKMSEAKDILDQYKTLVSNDLEAVLLESRILLN</sequence>
<dbReference type="Gene3D" id="1.25.40.10">
    <property type="entry name" value="Tetratricopeptide repeat domain"/>
    <property type="match status" value="1"/>
</dbReference>
<organism evidence="4 5">
    <name type="scientific">Propionispora hippei DSM 15287</name>
    <dbReference type="NCBI Taxonomy" id="1123003"/>
    <lineage>
        <taxon>Bacteria</taxon>
        <taxon>Bacillati</taxon>
        <taxon>Bacillota</taxon>
        <taxon>Negativicutes</taxon>
        <taxon>Selenomonadales</taxon>
        <taxon>Sporomusaceae</taxon>
        <taxon>Propionispora</taxon>
    </lineage>
</organism>
<evidence type="ECO:0000313" key="5">
    <source>
        <dbReference type="Proteomes" id="UP000322917"/>
    </source>
</evidence>
<dbReference type="CDD" id="cd02511">
    <property type="entry name" value="Beta4Glucosyltransferase"/>
    <property type="match status" value="1"/>
</dbReference>
<feature type="domain" description="Glycosyltransferase 2-like" evidence="2">
    <location>
        <begin position="6"/>
        <end position="92"/>
    </location>
</feature>
<evidence type="ECO:0000259" key="3">
    <source>
        <dbReference type="Pfam" id="PF23914"/>
    </source>
</evidence>
<keyword evidence="5" id="KW-1185">Reference proteome</keyword>
<dbReference type="InterPro" id="IPR011990">
    <property type="entry name" value="TPR-like_helical_dom_sf"/>
</dbReference>
<gene>
    <name evidence="4" type="ORF">SAMN02745170_01433</name>
</gene>
<dbReference type="OrthoDB" id="9815923at2"/>
<dbReference type="RefSeq" id="WP_149734247.1">
    <property type="nucleotide sequence ID" value="NZ_FQZD01000010.1"/>
</dbReference>
<dbReference type="PANTHER" id="PTHR43630:SF2">
    <property type="entry name" value="GLYCOSYLTRANSFERASE"/>
    <property type="match status" value="1"/>
</dbReference>
<dbReference type="SUPFAM" id="SSF48452">
    <property type="entry name" value="TPR-like"/>
    <property type="match status" value="1"/>
</dbReference>
<dbReference type="PANTHER" id="PTHR43630">
    <property type="entry name" value="POLY-BETA-1,6-N-ACETYL-D-GLUCOSAMINE SYNTHASE"/>
    <property type="match status" value="1"/>
</dbReference>
<dbReference type="InterPro" id="IPR001173">
    <property type="entry name" value="Glyco_trans_2-like"/>
</dbReference>
<dbReference type="AlphaFoldDB" id="A0A1M6FGU3"/>
<dbReference type="Proteomes" id="UP000322917">
    <property type="component" value="Unassembled WGS sequence"/>
</dbReference>
<feature type="domain" description="Cytochrome c-type biogenesis protein H TPR" evidence="3">
    <location>
        <begin position="178"/>
        <end position="309"/>
    </location>
</feature>
<evidence type="ECO:0000259" key="2">
    <source>
        <dbReference type="Pfam" id="PF00535"/>
    </source>
</evidence>
<dbReference type="SMART" id="SM00028">
    <property type="entry name" value="TPR"/>
    <property type="match status" value="3"/>
</dbReference>
<evidence type="ECO:0000256" key="1">
    <source>
        <dbReference type="PROSITE-ProRule" id="PRU00339"/>
    </source>
</evidence>
<dbReference type="Pfam" id="PF00535">
    <property type="entry name" value="Glycos_transf_2"/>
    <property type="match status" value="1"/>
</dbReference>
<dbReference type="InterPro" id="IPR056413">
    <property type="entry name" value="TPR_CcmH_CycH"/>
</dbReference>
<keyword evidence="1" id="KW-0802">TPR repeat</keyword>
<reference evidence="4 5" key="1">
    <citation type="submission" date="2016-11" db="EMBL/GenBank/DDBJ databases">
        <authorList>
            <person name="Varghese N."/>
            <person name="Submissions S."/>
        </authorList>
    </citation>
    <scope>NUCLEOTIDE SEQUENCE [LARGE SCALE GENOMIC DNA]</scope>
    <source>
        <strain evidence="4 5">DSM 15287</strain>
    </source>
</reference>
<dbReference type="InterPro" id="IPR029044">
    <property type="entry name" value="Nucleotide-diphossugar_trans"/>
</dbReference>
<feature type="repeat" description="TPR" evidence="1">
    <location>
        <begin position="203"/>
        <end position="236"/>
    </location>
</feature>
<dbReference type="Pfam" id="PF23914">
    <property type="entry name" value="TPR_CcmH_CycH"/>
    <property type="match status" value="1"/>
</dbReference>
<proteinExistence type="predicted"/>
<name>A0A1M6FGU3_9FIRM</name>
<evidence type="ECO:0000313" key="4">
    <source>
        <dbReference type="EMBL" id="SHI96886.1"/>
    </source>
</evidence>
<protein>
    <submittedName>
        <fullName evidence="4">Tetratricopeptide repeat-containing protein</fullName>
    </submittedName>
</protein>
<dbReference type="EMBL" id="FQZD01000010">
    <property type="protein sequence ID" value="SHI96886.1"/>
    <property type="molecule type" value="Genomic_DNA"/>
</dbReference>